<dbReference type="Gene3D" id="3.40.50.12780">
    <property type="entry name" value="N-terminal domain of ligase-like"/>
    <property type="match status" value="1"/>
</dbReference>
<evidence type="ECO:0000313" key="4">
    <source>
        <dbReference type="Proteomes" id="UP001244011"/>
    </source>
</evidence>
<dbReference type="InterPro" id="IPR005914">
    <property type="entry name" value="Acac_CoA_synth"/>
</dbReference>
<dbReference type="EMBL" id="MU839046">
    <property type="protein sequence ID" value="KAK1761935.1"/>
    <property type="molecule type" value="Genomic_DNA"/>
</dbReference>
<dbReference type="GO" id="GO:0030729">
    <property type="term" value="F:acetoacetate-CoA ligase activity"/>
    <property type="evidence" value="ECO:0007669"/>
    <property type="project" value="InterPro"/>
</dbReference>
<dbReference type="PANTHER" id="PTHR42921">
    <property type="entry name" value="ACETOACETYL-COA SYNTHETASE"/>
    <property type="match status" value="1"/>
</dbReference>
<accession>A0AAJ0BPQ9</accession>
<reference evidence="3" key="1">
    <citation type="submission" date="2023-06" db="EMBL/GenBank/DDBJ databases">
        <title>Genome-scale phylogeny and comparative genomics of the fungal order Sordariales.</title>
        <authorList>
            <consortium name="Lawrence Berkeley National Laboratory"/>
            <person name="Hensen N."/>
            <person name="Bonometti L."/>
            <person name="Westerberg I."/>
            <person name="Brannstrom I.O."/>
            <person name="Guillou S."/>
            <person name="Cros-Aarteil S."/>
            <person name="Calhoun S."/>
            <person name="Haridas S."/>
            <person name="Kuo A."/>
            <person name="Mondo S."/>
            <person name="Pangilinan J."/>
            <person name="Riley R."/>
            <person name="Labutti K."/>
            <person name="Andreopoulos B."/>
            <person name="Lipzen A."/>
            <person name="Chen C."/>
            <person name="Yanf M."/>
            <person name="Daum C."/>
            <person name="Ng V."/>
            <person name="Clum A."/>
            <person name="Steindorff A."/>
            <person name="Ohm R."/>
            <person name="Martin F."/>
            <person name="Silar P."/>
            <person name="Natvig D."/>
            <person name="Lalanne C."/>
            <person name="Gautier V."/>
            <person name="Ament-Velasquez S.L."/>
            <person name="Kruys A."/>
            <person name="Hutchinson M.I."/>
            <person name="Powell A.J."/>
            <person name="Barry K."/>
            <person name="Miller A.N."/>
            <person name="Grigoriev I.V."/>
            <person name="Debuchy R."/>
            <person name="Gladieux P."/>
            <person name="Thoren M.H."/>
            <person name="Johannesson H."/>
        </authorList>
    </citation>
    <scope>NUCLEOTIDE SEQUENCE</scope>
    <source>
        <strain evidence="3">8032-3</strain>
    </source>
</reference>
<dbReference type="RefSeq" id="XP_060278148.1">
    <property type="nucleotide sequence ID" value="XM_060425068.1"/>
</dbReference>
<gene>
    <name evidence="3" type="ORF">QBC33DRAFT_462478</name>
</gene>
<dbReference type="InterPro" id="IPR042099">
    <property type="entry name" value="ANL_N_sf"/>
</dbReference>
<dbReference type="InterPro" id="IPR025110">
    <property type="entry name" value="AMP-bd_C"/>
</dbReference>
<dbReference type="Pfam" id="PF00501">
    <property type="entry name" value="AMP-binding"/>
    <property type="match status" value="1"/>
</dbReference>
<evidence type="ECO:0000259" key="1">
    <source>
        <dbReference type="Pfam" id="PF00501"/>
    </source>
</evidence>
<comment type="caution">
    <text evidence="3">The sequence shown here is derived from an EMBL/GenBank/DDBJ whole genome shotgun (WGS) entry which is preliminary data.</text>
</comment>
<dbReference type="NCBIfam" id="TIGR01217">
    <property type="entry name" value="ac_ac_CoA_syn"/>
    <property type="match status" value="1"/>
</dbReference>
<evidence type="ECO:0000313" key="3">
    <source>
        <dbReference type="EMBL" id="KAK1761935.1"/>
    </source>
</evidence>
<name>A0AAJ0BPQ9_9PEZI</name>
<dbReference type="AlphaFoldDB" id="A0AAJ0BPQ9"/>
<organism evidence="3 4">
    <name type="scientific">Phialemonium atrogriseum</name>
    <dbReference type="NCBI Taxonomy" id="1093897"/>
    <lineage>
        <taxon>Eukaryota</taxon>
        <taxon>Fungi</taxon>
        <taxon>Dikarya</taxon>
        <taxon>Ascomycota</taxon>
        <taxon>Pezizomycotina</taxon>
        <taxon>Sordariomycetes</taxon>
        <taxon>Sordariomycetidae</taxon>
        <taxon>Cephalothecales</taxon>
        <taxon>Cephalothecaceae</taxon>
        <taxon>Phialemonium</taxon>
    </lineage>
</organism>
<feature type="domain" description="AMP-dependent synthetase/ligase" evidence="1">
    <location>
        <begin position="112"/>
        <end position="495"/>
    </location>
</feature>
<dbReference type="InterPro" id="IPR000873">
    <property type="entry name" value="AMP-dep_synth/lig_dom"/>
</dbReference>
<dbReference type="PROSITE" id="PS00455">
    <property type="entry name" value="AMP_BINDING"/>
    <property type="match status" value="1"/>
</dbReference>
<evidence type="ECO:0000259" key="2">
    <source>
        <dbReference type="Pfam" id="PF13193"/>
    </source>
</evidence>
<feature type="domain" description="AMP-binding enzyme C-terminal" evidence="2">
    <location>
        <begin position="566"/>
        <end position="640"/>
    </location>
</feature>
<dbReference type="SUPFAM" id="SSF56801">
    <property type="entry name" value="Acetyl-CoA synthetase-like"/>
    <property type="match status" value="1"/>
</dbReference>
<proteinExistence type="predicted"/>
<protein>
    <submittedName>
        <fullName evidence="3">Acetoacetyl-synthase</fullName>
    </submittedName>
</protein>
<sequence>MSANQHKTPLWEPRHTGETNTAKFIEYVNAKHNLQIQTYDELYQWSVDAATLQDFWGDAYTWLGLAPAGSPEASRMLESEDTASVPLFPPPKLFPGESLNVAEFLLRNGKDDDVAIHFAREGVPGVEQVTWWDLRDRVRKTRDALVNSGVVAGDVVGAVISNSVDAMVLCLASLAIGAAWSSSSPDLGPDAIVHRYGQVDPRIIFADDGYMYAGKLIKLEARIVEWSQALGRSDEQLRDIVILPYCNLNPNVAKIHRGCTYQSFIRRDSGRKLSFNILPFSHPAFILYSSGTTGKPKCIVHSAGGVALKVKTDMILQHDIRKDDVIFQYTTTSWVMWVLNFVNLSSGRSMLLYDGSPYHPSPTVLLQLTQAVGVSIFGTSPRYLADLRSYGIVPREQFDLSRLRVMTSTGSVLSADLYRWFYSTAFPPQAQLISMSGGTDISGCFVMGTPLLPVYSGEIQAKALGMAVDVLDSARTDPVSVELSGEAGELVCTKPFPSQPLGFHGPGGWEKYKSSYFDRYGPSIWCQGDYIQRLPDTGGLVMLGRSDGVLNPSGVRFGSAEIYAVTETFPEIADSICVGQKRDLDTDERVLLFVKMRPGAAYTADLGRRLKAAVRARYTARHVPKFVFEVADIPYTVNGKKCEINVKHVVSCRKATVSGTVANPEALKLFERFQDLPGDEEGGNVPAARKSRL</sequence>
<dbReference type="GeneID" id="85308255"/>
<dbReference type="Pfam" id="PF13193">
    <property type="entry name" value="AMP-binding_C"/>
    <property type="match status" value="1"/>
</dbReference>
<dbReference type="InterPro" id="IPR045851">
    <property type="entry name" value="AMP-bd_C_sf"/>
</dbReference>
<keyword evidence="4" id="KW-1185">Reference proteome</keyword>
<dbReference type="InterPro" id="IPR020845">
    <property type="entry name" value="AMP-binding_CS"/>
</dbReference>
<dbReference type="PANTHER" id="PTHR42921:SF4">
    <property type="entry name" value="ACETOACETYL-COA SYNTHASE (AFU_ORTHOLOGUE AFUA_8G04770)"/>
    <property type="match status" value="1"/>
</dbReference>
<dbReference type="Gene3D" id="3.30.300.30">
    <property type="match status" value="1"/>
</dbReference>
<dbReference type="GO" id="GO:0006629">
    <property type="term" value="P:lipid metabolic process"/>
    <property type="evidence" value="ECO:0007669"/>
    <property type="project" value="InterPro"/>
</dbReference>
<dbReference type="Proteomes" id="UP001244011">
    <property type="component" value="Unassembled WGS sequence"/>
</dbReference>
<dbReference type="NCBIfam" id="NF002937">
    <property type="entry name" value="PRK03584.1"/>
    <property type="match status" value="1"/>
</dbReference>